<evidence type="ECO:0000256" key="4">
    <source>
        <dbReference type="ARBA" id="ARBA00022449"/>
    </source>
</evidence>
<dbReference type="PANTHER" id="PTHR30341">
    <property type="entry name" value="SODIUM ION/PROTON ANTIPORTER NHAA-RELATED"/>
    <property type="match status" value="1"/>
</dbReference>
<reference evidence="14 15" key="1">
    <citation type="submission" date="2019-06" db="EMBL/GenBank/DDBJ databases">
        <title>Sequencing the genomes of 1000 actinobacteria strains.</title>
        <authorList>
            <person name="Klenk H.-P."/>
        </authorList>
    </citation>
    <scope>NUCLEOTIDE SEQUENCE [LARGE SCALE GENOMIC DNA]</scope>
    <source>
        <strain evidence="14 15">DSM 25218</strain>
    </source>
</reference>
<dbReference type="InterPro" id="IPR023171">
    <property type="entry name" value="Na/H_antiporter_dom_sf"/>
</dbReference>
<dbReference type="Pfam" id="PF06965">
    <property type="entry name" value="Na_H_antiport_1"/>
    <property type="match status" value="1"/>
</dbReference>
<dbReference type="InterPro" id="IPR013766">
    <property type="entry name" value="Thioredoxin_domain"/>
</dbReference>
<feature type="transmembrane region" description="Helical" evidence="12">
    <location>
        <begin position="197"/>
        <end position="213"/>
    </location>
</feature>
<name>A0A543A8V2_9ACTN</name>
<evidence type="ECO:0000256" key="9">
    <source>
        <dbReference type="ARBA" id="ARBA00023065"/>
    </source>
</evidence>
<feature type="transmembrane region" description="Helical" evidence="12">
    <location>
        <begin position="372"/>
        <end position="396"/>
    </location>
</feature>
<dbReference type="RefSeq" id="WP_246088120.1">
    <property type="nucleotide sequence ID" value="NZ_VFOV01000001.1"/>
</dbReference>
<evidence type="ECO:0000256" key="7">
    <source>
        <dbReference type="ARBA" id="ARBA00022989"/>
    </source>
</evidence>
<dbReference type="InterPro" id="IPR004670">
    <property type="entry name" value="NhaA"/>
</dbReference>
<dbReference type="GO" id="GO:0006885">
    <property type="term" value="P:regulation of pH"/>
    <property type="evidence" value="ECO:0007669"/>
    <property type="project" value="UniProtKB-UniRule"/>
</dbReference>
<dbReference type="GO" id="GO:0015385">
    <property type="term" value="F:sodium:proton antiporter activity"/>
    <property type="evidence" value="ECO:0007669"/>
    <property type="project" value="UniProtKB-UniRule"/>
</dbReference>
<feature type="transmembrane region" description="Helical" evidence="12">
    <location>
        <begin position="171"/>
        <end position="191"/>
    </location>
</feature>
<feature type="transmembrane region" description="Helical" evidence="12">
    <location>
        <begin position="112"/>
        <end position="132"/>
    </location>
</feature>
<dbReference type="HAMAP" id="MF_01844">
    <property type="entry name" value="NhaA"/>
    <property type="match status" value="1"/>
</dbReference>
<evidence type="ECO:0000313" key="14">
    <source>
        <dbReference type="EMBL" id="TQL69005.1"/>
    </source>
</evidence>
<dbReference type="AlphaFoldDB" id="A0A543A8V2"/>
<evidence type="ECO:0000313" key="15">
    <source>
        <dbReference type="Proteomes" id="UP000320209"/>
    </source>
</evidence>
<dbReference type="SUPFAM" id="SSF52833">
    <property type="entry name" value="Thioredoxin-like"/>
    <property type="match status" value="1"/>
</dbReference>
<evidence type="ECO:0000256" key="1">
    <source>
        <dbReference type="ARBA" id="ARBA00004429"/>
    </source>
</evidence>
<evidence type="ECO:0000256" key="12">
    <source>
        <dbReference type="HAMAP-Rule" id="MF_01844"/>
    </source>
</evidence>
<feature type="domain" description="Thioredoxin" evidence="13">
    <location>
        <begin position="435"/>
        <end position="615"/>
    </location>
</feature>
<comment type="function">
    <text evidence="12">Na(+)/H(+) antiporter that extrudes sodium in exchange for external protons.</text>
</comment>
<dbReference type="Pfam" id="PF13462">
    <property type="entry name" value="Thioredoxin_4"/>
    <property type="match status" value="1"/>
</dbReference>
<evidence type="ECO:0000259" key="13">
    <source>
        <dbReference type="PROSITE" id="PS51352"/>
    </source>
</evidence>
<proteinExistence type="inferred from homology"/>
<keyword evidence="6 12" id="KW-0812">Transmembrane</keyword>
<comment type="similarity">
    <text evidence="12">Belongs to the NhaA Na(+)/H(+) (TC 2.A.33) antiporter family.</text>
</comment>
<keyword evidence="15" id="KW-1185">Reference proteome</keyword>
<keyword evidence="8 12" id="KW-0915">Sodium</keyword>
<protein>
    <recommendedName>
        <fullName evidence="12">Na(+)/H(+) antiporter NhaA</fullName>
    </recommendedName>
    <alternativeName>
        <fullName evidence="12">Sodium/proton antiporter NhaA</fullName>
    </alternativeName>
</protein>
<keyword evidence="4 12" id="KW-0050">Antiport</keyword>
<comment type="similarity">
    <text evidence="2">In the N-terminal section; belongs to the NhaA Na(+)/H(+) (TC 2.A.33) antiporter family.</text>
</comment>
<feature type="transmembrane region" description="Helical" evidence="12">
    <location>
        <begin position="225"/>
        <end position="253"/>
    </location>
</feature>
<keyword evidence="3 12" id="KW-0813">Transport</keyword>
<feature type="transmembrane region" description="Helical" evidence="12">
    <location>
        <begin position="33"/>
        <end position="51"/>
    </location>
</feature>
<comment type="catalytic activity">
    <reaction evidence="12">
        <text>Na(+)(in) + 2 H(+)(out) = Na(+)(out) + 2 H(+)(in)</text>
        <dbReference type="Rhea" id="RHEA:29251"/>
        <dbReference type="ChEBI" id="CHEBI:15378"/>
        <dbReference type="ChEBI" id="CHEBI:29101"/>
    </reaction>
</comment>
<dbReference type="NCBIfam" id="TIGR00773">
    <property type="entry name" value="NhaA"/>
    <property type="match status" value="1"/>
</dbReference>
<dbReference type="Gene3D" id="3.40.30.10">
    <property type="entry name" value="Glutaredoxin"/>
    <property type="match status" value="1"/>
</dbReference>
<gene>
    <name evidence="12" type="primary">nhaA</name>
    <name evidence="14" type="ORF">FB381_2906</name>
</gene>
<evidence type="ECO:0000256" key="3">
    <source>
        <dbReference type="ARBA" id="ARBA00022448"/>
    </source>
</evidence>
<evidence type="ECO:0000256" key="2">
    <source>
        <dbReference type="ARBA" id="ARBA00007006"/>
    </source>
</evidence>
<evidence type="ECO:0000256" key="6">
    <source>
        <dbReference type="ARBA" id="ARBA00022692"/>
    </source>
</evidence>
<evidence type="ECO:0000256" key="5">
    <source>
        <dbReference type="ARBA" id="ARBA00022475"/>
    </source>
</evidence>
<accession>A0A543A8V2</accession>
<dbReference type="PANTHER" id="PTHR30341:SF0">
    <property type="entry name" value="NA(+)_H(+) ANTIPORTER NHAA"/>
    <property type="match status" value="1"/>
</dbReference>
<keyword evidence="9 12" id="KW-0406">Ion transport</keyword>
<evidence type="ECO:0000256" key="8">
    <source>
        <dbReference type="ARBA" id="ARBA00023053"/>
    </source>
</evidence>
<evidence type="ECO:0000256" key="11">
    <source>
        <dbReference type="ARBA" id="ARBA00023201"/>
    </source>
</evidence>
<dbReference type="InterPro" id="IPR036249">
    <property type="entry name" value="Thioredoxin-like_sf"/>
</dbReference>
<feature type="transmembrane region" description="Helical" evidence="12">
    <location>
        <begin position="337"/>
        <end position="360"/>
    </location>
</feature>
<sequence length="627" mass="67464">MSTRQISARRDTDRTGQLGTALRHFMHLESTSAALLVVASLLALAWANSPWSHGYEHLWETLVSVDFGTVGLSMSLHHWVNDGLMVVFFFVVGLEVRRELAVGELTDRRRMVVPLIAGAGGLIAPALIYLALNSSGEAARGWGIVIGTDTAFLLGMLALVGPAVSTQLRIFLLTLTVIDDIVAVSVIGVAYTDHLEIAPLVVAGLALAGIFVLDRLEVWRAGPYVLLVLVAWVATLGAGLHASIAGMLGGLLVPAAEPTRAQMEVATSRFRAFRQSPLPTLQRETRDELTRTISVNERLQETLHVPTSYLIVPVFALANAGVDLRNGVLGEALSSPVTWGVVAGLVLGKTLGIGGGAFLATRMRIGRLPQGVGGGHVLGGAALSGIGFTVALLITTLAFDSETLQRDAIVGVLISVVVASALGWVIFQVAARYLGQRDAALPKVLSPPVDAARDHIHGDEDAEVTLVEYLDYECPFCARATGTAHEVRDYFGPRIRYVVRHLPLPQHPHAELAAVAAEAAARQGRFWEMHEHLFAHQNELEHQDLAGYADDLGLDVEQFLRDMEDPELAEHVRADMDSATASGARGTPTFFVGSHRHEGRYDARTLIAALERTATGETARLGMRSRR</sequence>
<feature type="transmembrane region" description="Helical" evidence="12">
    <location>
        <begin position="408"/>
        <end position="427"/>
    </location>
</feature>
<keyword evidence="5 12" id="KW-1003">Cell membrane</keyword>
<organism evidence="14 15">
    <name type="scientific">Nocardioides albertanoniae</name>
    <dbReference type="NCBI Taxonomy" id="1175486"/>
    <lineage>
        <taxon>Bacteria</taxon>
        <taxon>Bacillati</taxon>
        <taxon>Actinomycetota</taxon>
        <taxon>Actinomycetes</taxon>
        <taxon>Propionibacteriales</taxon>
        <taxon>Nocardioidaceae</taxon>
        <taxon>Nocardioides</taxon>
    </lineage>
</organism>
<dbReference type="EMBL" id="VFOV01000001">
    <property type="protein sequence ID" value="TQL69005.1"/>
    <property type="molecule type" value="Genomic_DNA"/>
</dbReference>
<comment type="subcellular location">
    <subcellularLocation>
        <location evidence="1">Cell inner membrane</location>
        <topology evidence="1">Multi-pass membrane protein</topology>
    </subcellularLocation>
    <subcellularLocation>
        <location evidence="12">Cell membrane</location>
        <topology evidence="12">Multi-pass membrane protein</topology>
    </subcellularLocation>
</comment>
<dbReference type="Gene3D" id="1.20.1530.10">
    <property type="entry name" value="Na+/H+ antiporter like domain"/>
    <property type="match status" value="1"/>
</dbReference>
<dbReference type="InterPro" id="IPR012336">
    <property type="entry name" value="Thioredoxin-like_fold"/>
</dbReference>
<comment type="caution">
    <text evidence="14">The sequence shown here is derived from an EMBL/GenBank/DDBJ whole genome shotgun (WGS) entry which is preliminary data.</text>
</comment>
<evidence type="ECO:0000256" key="10">
    <source>
        <dbReference type="ARBA" id="ARBA00023136"/>
    </source>
</evidence>
<dbReference type="PROSITE" id="PS51352">
    <property type="entry name" value="THIOREDOXIN_2"/>
    <property type="match status" value="1"/>
</dbReference>
<feature type="transmembrane region" description="Helical" evidence="12">
    <location>
        <begin position="71"/>
        <end position="92"/>
    </location>
</feature>
<keyword evidence="7 12" id="KW-1133">Transmembrane helix</keyword>
<keyword evidence="10 12" id="KW-0472">Membrane</keyword>
<dbReference type="GO" id="GO:0005886">
    <property type="term" value="C:plasma membrane"/>
    <property type="evidence" value="ECO:0007669"/>
    <property type="project" value="UniProtKB-SubCell"/>
</dbReference>
<keyword evidence="11 12" id="KW-0739">Sodium transport</keyword>
<dbReference type="Proteomes" id="UP000320209">
    <property type="component" value="Unassembled WGS sequence"/>
</dbReference>
<feature type="transmembrane region" description="Helical" evidence="12">
    <location>
        <begin position="144"/>
        <end position="164"/>
    </location>
</feature>